<evidence type="ECO:0000313" key="2">
    <source>
        <dbReference type="EMBL" id="CAB3396136.1"/>
    </source>
</evidence>
<feature type="compositionally biased region" description="Gly residues" evidence="1">
    <location>
        <begin position="11"/>
        <end position="26"/>
    </location>
</feature>
<dbReference type="AlphaFoldDB" id="A0A6F9EGS3"/>
<gene>
    <name evidence="2" type="ORF">COOX1_3382</name>
</gene>
<feature type="compositionally biased region" description="Gly residues" evidence="1">
    <location>
        <begin position="196"/>
        <end position="205"/>
    </location>
</feature>
<dbReference type="Proteomes" id="UP000502196">
    <property type="component" value="Chromosome"/>
</dbReference>
<evidence type="ECO:0000256" key="1">
    <source>
        <dbReference type="SAM" id="MobiDB-lite"/>
    </source>
</evidence>
<feature type="compositionally biased region" description="Gly residues" evidence="1">
    <location>
        <begin position="85"/>
        <end position="98"/>
    </location>
</feature>
<organism evidence="2 3">
    <name type="scientific">Kyrpidia spormannii</name>
    <dbReference type="NCBI Taxonomy" id="2055160"/>
    <lineage>
        <taxon>Bacteria</taxon>
        <taxon>Bacillati</taxon>
        <taxon>Bacillota</taxon>
        <taxon>Bacilli</taxon>
        <taxon>Bacillales</taxon>
        <taxon>Alicyclobacillaceae</taxon>
        <taxon>Kyrpidia</taxon>
    </lineage>
</organism>
<proteinExistence type="predicted"/>
<feature type="compositionally biased region" description="Gly residues" evidence="1">
    <location>
        <begin position="46"/>
        <end position="69"/>
    </location>
</feature>
<accession>A0A6F9EGS3</accession>
<protein>
    <submittedName>
        <fullName evidence="2">Uncharacterized protein</fullName>
    </submittedName>
</protein>
<feature type="region of interest" description="Disordered" evidence="1">
    <location>
        <begin position="184"/>
        <end position="205"/>
    </location>
</feature>
<feature type="compositionally biased region" description="Polar residues" evidence="1">
    <location>
        <begin position="184"/>
        <end position="193"/>
    </location>
</feature>
<reference evidence="2 3" key="1">
    <citation type="submission" date="2020-04" db="EMBL/GenBank/DDBJ databases">
        <authorList>
            <person name="Hogendoorn C."/>
        </authorList>
    </citation>
    <scope>NUCLEOTIDE SEQUENCE [LARGE SCALE GENOMIC DNA]</scope>
    <source>
        <strain evidence="2">COOX1</strain>
    </source>
</reference>
<feature type="region of interest" description="Disordered" evidence="1">
    <location>
        <begin position="1"/>
        <end position="102"/>
    </location>
</feature>
<dbReference type="EMBL" id="LR792683">
    <property type="protein sequence ID" value="CAB3396136.1"/>
    <property type="molecule type" value="Genomic_DNA"/>
</dbReference>
<sequence length="205" mass="19960">MGQPGDHHRGGAIGQGLSGGVPGAGAGERWPGSHPGGQRVFHVSPGRGGGGQELVRPGGNGAGFGGSVASGGEVVDAERKVAGQSRGGQAGRGAGEAGSAGEAGVAGQAGAARELGVARHVGEPRVGTRAPTAVGPHSLEIKPPVEWVLSGEKGHKGERGILLVGAQPFVAEVLSFLTGRSQHGSMINDSYANDSPGGGGPGDAR</sequence>
<evidence type="ECO:0000313" key="3">
    <source>
        <dbReference type="Proteomes" id="UP000502196"/>
    </source>
</evidence>
<name>A0A6F9EGS3_9BACL</name>